<keyword evidence="2" id="KW-1185">Reference proteome</keyword>
<reference evidence="1" key="1">
    <citation type="submission" date="2022-02" db="EMBL/GenBank/DDBJ databases">
        <title>Plant Genome Project.</title>
        <authorList>
            <person name="Zhang R.-G."/>
        </authorList>
    </citation>
    <scope>NUCLEOTIDE SEQUENCE</scope>
    <source>
        <strain evidence="1">AT1</strain>
    </source>
</reference>
<name>A0ACC0NJM3_RHOML</name>
<comment type="caution">
    <text evidence="1">The sequence shown here is derived from an EMBL/GenBank/DDBJ whole genome shotgun (WGS) entry which is preliminary data.</text>
</comment>
<protein>
    <submittedName>
        <fullName evidence="1">Uncharacterized protein</fullName>
    </submittedName>
</protein>
<evidence type="ECO:0000313" key="1">
    <source>
        <dbReference type="EMBL" id="KAI8553086.1"/>
    </source>
</evidence>
<evidence type="ECO:0000313" key="2">
    <source>
        <dbReference type="Proteomes" id="UP001062846"/>
    </source>
</evidence>
<dbReference type="EMBL" id="CM046393">
    <property type="protein sequence ID" value="KAI8553086.1"/>
    <property type="molecule type" value="Genomic_DNA"/>
</dbReference>
<organism evidence="1 2">
    <name type="scientific">Rhododendron molle</name>
    <name type="common">Chinese azalea</name>
    <name type="synonym">Azalea mollis</name>
    <dbReference type="NCBI Taxonomy" id="49168"/>
    <lineage>
        <taxon>Eukaryota</taxon>
        <taxon>Viridiplantae</taxon>
        <taxon>Streptophyta</taxon>
        <taxon>Embryophyta</taxon>
        <taxon>Tracheophyta</taxon>
        <taxon>Spermatophyta</taxon>
        <taxon>Magnoliopsida</taxon>
        <taxon>eudicotyledons</taxon>
        <taxon>Gunneridae</taxon>
        <taxon>Pentapetalae</taxon>
        <taxon>asterids</taxon>
        <taxon>Ericales</taxon>
        <taxon>Ericaceae</taxon>
        <taxon>Ericoideae</taxon>
        <taxon>Rhodoreae</taxon>
        <taxon>Rhododendron</taxon>
    </lineage>
</organism>
<dbReference type="Proteomes" id="UP001062846">
    <property type="component" value="Chromosome 6"/>
</dbReference>
<accession>A0ACC0NJM3</accession>
<gene>
    <name evidence="1" type="ORF">RHMOL_Rhmol06G0317700</name>
</gene>
<sequence>MSGLEGLGAHDELRERRSDFENSEDERRRSKIGALKKKALNASNKFTHSLKKRGKRKIDYRVPSISIEDIRDAKEESAVLELRQKLHDRDMLPPKHDDYHTLLRFLKAREFNIEKTIHMWEEMLNWRKEYGADVILEDFEFEELEEVLQHYPQGYHGVDREGRPVYIERLGKAHPGKLMRITTIDRYLKYHVQEFERALHEKFPACSIAAKRCIYSTTTILDVQGLTLHRMFVVNAGPGFKKMLWPAAQKFLDPKTIAKIQVLDPKSLSKLLEAVDPSQLPDFLGGSCTCSAEGGCLRSNMGPWNDPAIMKIVHNAEGTFVRQITRVSTDQQKINPYIQLRPLKASFCFDIPGRSSDTSTAESGSDVDDSCSPTRQSSSRFPRLAPVHEEGRASDPTAYYSCSEDFSEIDKASDIYQGMGRCSDQSLRFNDRGNSSSEATLNSQGTPVVHWYDTVLENVEKISFRFVPRALMSFMAKMLAFIRSLPLESWRGQNNIYPSNVMEGPTERCPPNAEAVSEEGRILPCVQRLQKLEELFEELNKKPAEIPLEKEQMLHQSLDRIKCVEIDLDKTKRVLHATVVKQLEIAQLLENMQQSKCHVVRNWSALMFIFLERDHTLHLLACSKMEHNNRFCFSSYRTSLLLLLFFLSICLSASASTSISDDVFGDGASIGRSLLQAKTSCPSNFEYLNYTIITSQCKGPLYPANVCCAAFLELACPYATEINDLTNDCATTLFSYINLSGNYPPGLFASECQDTNSKVGVMCPATAPTQTANDSGTKIIYTPSPLVALTTSFLLLLLRFF</sequence>
<proteinExistence type="predicted"/>